<keyword evidence="6 9" id="KW-1133">Transmembrane helix</keyword>
<feature type="transmembrane region" description="Helical" evidence="9">
    <location>
        <begin position="182"/>
        <end position="204"/>
    </location>
</feature>
<keyword evidence="5" id="KW-0677">Repeat</keyword>
<dbReference type="InParanoid" id="A0A067PZG4"/>
<evidence type="ECO:0000313" key="11">
    <source>
        <dbReference type="Proteomes" id="UP000027265"/>
    </source>
</evidence>
<evidence type="ECO:0000256" key="8">
    <source>
        <dbReference type="RuleBase" id="RU000477"/>
    </source>
</evidence>
<dbReference type="SUPFAM" id="SSF81338">
    <property type="entry name" value="Aquaporin-like"/>
    <property type="match status" value="1"/>
</dbReference>
<reference evidence="11" key="1">
    <citation type="journal article" date="2014" name="Proc. Natl. Acad. Sci. U.S.A.">
        <title>Extensive sampling of basidiomycete genomes demonstrates inadequacy of the white-rot/brown-rot paradigm for wood decay fungi.</title>
        <authorList>
            <person name="Riley R."/>
            <person name="Salamov A.A."/>
            <person name="Brown D.W."/>
            <person name="Nagy L.G."/>
            <person name="Floudas D."/>
            <person name="Held B.W."/>
            <person name="Levasseur A."/>
            <person name="Lombard V."/>
            <person name="Morin E."/>
            <person name="Otillar R."/>
            <person name="Lindquist E.A."/>
            <person name="Sun H."/>
            <person name="LaButti K.M."/>
            <person name="Schmutz J."/>
            <person name="Jabbour D."/>
            <person name="Luo H."/>
            <person name="Baker S.E."/>
            <person name="Pisabarro A.G."/>
            <person name="Walton J.D."/>
            <person name="Blanchette R.A."/>
            <person name="Henrissat B."/>
            <person name="Martin F."/>
            <person name="Cullen D."/>
            <person name="Hibbett D.S."/>
            <person name="Grigoriev I.V."/>
        </authorList>
    </citation>
    <scope>NUCLEOTIDE SEQUENCE [LARGE SCALE GENOMIC DNA]</scope>
    <source>
        <strain evidence="11">MUCL 33604</strain>
    </source>
</reference>
<evidence type="ECO:0000256" key="1">
    <source>
        <dbReference type="ARBA" id="ARBA00004141"/>
    </source>
</evidence>
<evidence type="ECO:0000256" key="3">
    <source>
        <dbReference type="ARBA" id="ARBA00022448"/>
    </source>
</evidence>
<accession>A0A067PZG4</accession>
<evidence type="ECO:0000313" key="10">
    <source>
        <dbReference type="EMBL" id="KDQ59275.1"/>
    </source>
</evidence>
<dbReference type="PRINTS" id="PR00783">
    <property type="entry name" value="MINTRINSICP"/>
</dbReference>
<comment type="subcellular location">
    <subcellularLocation>
        <location evidence="1">Membrane</location>
        <topology evidence="1">Multi-pass membrane protein</topology>
    </subcellularLocation>
</comment>
<proteinExistence type="inferred from homology"/>
<gene>
    <name evidence="10" type="ORF">JAAARDRAFT_128206</name>
</gene>
<dbReference type="GO" id="GO:0015250">
    <property type="term" value="F:water channel activity"/>
    <property type="evidence" value="ECO:0007669"/>
    <property type="project" value="TreeGrafter"/>
</dbReference>
<dbReference type="InterPro" id="IPR050363">
    <property type="entry name" value="MIP/Aquaporin"/>
</dbReference>
<dbReference type="GO" id="GO:0015254">
    <property type="term" value="F:glycerol channel activity"/>
    <property type="evidence" value="ECO:0007669"/>
    <property type="project" value="TreeGrafter"/>
</dbReference>
<dbReference type="InterPro" id="IPR023271">
    <property type="entry name" value="Aquaporin-like"/>
</dbReference>
<dbReference type="Gene3D" id="1.20.1080.10">
    <property type="entry name" value="Glycerol uptake facilitator protein"/>
    <property type="match status" value="1"/>
</dbReference>
<organism evidence="10 11">
    <name type="scientific">Jaapia argillacea MUCL 33604</name>
    <dbReference type="NCBI Taxonomy" id="933084"/>
    <lineage>
        <taxon>Eukaryota</taxon>
        <taxon>Fungi</taxon>
        <taxon>Dikarya</taxon>
        <taxon>Basidiomycota</taxon>
        <taxon>Agaricomycotina</taxon>
        <taxon>Agaricomycetes</taxon>
        <taxon>Agaricomycetidae</taxon>
        <taxon>Jaapiales</taxon>
        <taxon>Jaapiaceae</taxon>
        <taxon>Jaapia</taxon>
    </lineage>
</organism>
<keyword evidence="3 8" id="KW-0813">Transport</keyword>
<feature type="transmembrane region" description="Helical" evidence="9">
    <location>
        <begin position="35"/>
        <end position="62"/>
    </location>
</feature>
<keyword evidence="4 8" id="KW-0812">Transmembrane</keyword>
<dbReference type="OrthoDB" id="3222at2759"/>
<feature type="transmembrane region" description="Helical" evidence="9">
    <location>
        <begin position="74"/>
        <end position="93"/>
    </location>
</feature>
<keyword evidence="11" id="KW-1185">Reference proteome</keyword>
<sequence length="299" mass="31987">MNNHHTSGVVHLADVTQRPGFFQVWEKQRHRGAHWFVECVAEFFGVFLYVYGGVGSTAAFVIGGLTSQPAVGSLLQVGIAYAMGIVLALVICASTSGGHFNPCVTITLTIFRGFPIRKVPRYIISQIFGAYIACLLIYVQYKGEIKALEEVLAAKGVLEAVNFTPQGLAGIFGLYAPTGANLGYVFLNEFVSDFVLGMAIWSCLDPTNFFTPPAAVPFVIGFAYAVVIWGYAPVGLAANTARDLGGRLMALTIWGTKASGGTYAAIAALTNIPAMILAATCYEFFFTDSSRGTHFSSST</sequence>
<evidence type="ECO:0000256" key="7">
    <source>
        <dbReference type="ARBA" id="ARBA00023136"/>
    </source>
</evidence>
<dbReference type="EMBL" id="KL197716">
    <property type="protein sequence ID" value="KDQ59275.1"/>
    <property type="molecule type" value="Genomic_DNA"/>
</dbReference>
<dbReference type="PANTHER" id="PTHR43829">
    <property type="entry name" value="AQUAPORIN OR AQUAGLYCEROPORIN RELATED"/>
    <property type="match status" value="1"/>
</dbReference>
<feature type="transmembrane region" description="Helical" evidence="9">
    <location>
        <begin position="216"/>
        <end position="241"/>
    </location>
</feature>
<keyword evidence="7 9" id="KW-0472">Membrane</keyword>
<dbReference type="STRING" id="933084.A0A067PZG4"/>
<protein>
    <recommendedName>
        <fullName evidence="12">Aquaporin</fullName>
    </recommendedName>
</protein>
<evidence type="ECO:0000256" key="9">
    <source>
        <dbReference type="SAM" id="Phobius"/>
    </source>
</evidence>
<evidence type="ECO:0000256" key="6">
    <source>
        <dbReference type="ARBA" id="ARBA00022989"/>
    </source>
</evidence>
<evidence type="ECO:0000256" key="5">
    <source>
        <dbReference type="ARBA" id="ARBA00022737"/>
    </source>
</evidence>
<evidence type="ECO:0000256" key="4">
    <source>
        <dbReference type="ARBA" id="ARBA00022692"/>
    </source>
</evidence>
<dbReference type="InterPro" id="IPR000425">
    <property type="entry name" value="MIP"/>
</dbReference>
<evidence type="ECO:0008006" key="12">
    <source>
        <dbReference type="Google" id="ProtNLM"/>
    </source>
</evidence>
<dbReference type="AlphaFoldDB" id="A0A067PZG4"/>
<dbReference type="PANTHER" id="PTHR43829:SF14">
    <property type="entry name" value="AQUAPORIN 3"/>
    <property type="match status" value="1"/>
</dbReference>
<name>A0A067PZG4_9AGAM</name>
<comment type="similarity">
    <text evidence="2 8">Belongs to the MIP/aquaporin (TC 1.A.8) family.</text>
</comment>
<evidence type="ECO:0000256" key="2">
    <source>
        <dbReference type="ARBA" id="ARBA00006175"/>
    </source>
</evidence>
<dbReference type="Pfam" id="PF00230">
    <property type="entry name" value="MIP"/>
    <property type="match status" value="1"/>
</dbReference>
<feature type="transmembrane region" description="Helical" evidence="9">
    <location>
        <begin position="261"/>
        <end position="285"/>
    </location>
</feature>
<feature type="transmembrane region" description="Helical" evidence="9">
    <location>
        <begin position="122"/>
        <end position="141"/>
    </location>
</feature>
<dbReference type="GO" id="GO:0005886">
    <property type="term" value="C:plasma membrane"/>
    <property type="evidence" value="ECO:0007669"/>
    <property type="project" value="TreeGrafter"/>
</dbReference>
<dbReference type="HOGENOM" id="CLU_020019_6_1_1"/>
<dbReference type="Proteomes" id="UP000027265">
    <property type="component" value="Unassembled WGS sequence"/>
</dbReference>